<accession>A0AAD2HE55</accession>
<evidence type="ECO:0000313" key="3">
    <source>
        <dbReference type="Proteomes" id="UP001295794"/>
    </source>
</evidence>
<reference evidence="2" key="1">
    <citation type="submission" date="2023-11" db="EMBL/GenBank/DDBJ databases">
        <authorList>
            <person name="De Vega J J."/>
            <person name="De Vega J J."/>
        </authorList>
    </citation>
    <scope>NUCLEOTIDE SEQUENCE</scope>
</reference>
<feature type="compositionally biased region" description="Basic and acidic residues" evidence="1">
    <location>
        <begin position="9"/>
        <end position="26"/>
    </location>
</feature>
<keyword evidence="3" id="KW-1185">Reference proteome</keyword>
<protein>
    <submittedName>
        <fullName evidence="2">Uncharacterized protein</fullName>
    </submittedName>
</protein>
<dbReference type="Proteomes" id="UP001295794">
    <property type="component" value="Unassembled WGS sequence"/>
</dbReference>
<name>A0AAD2HE55_9AGAR</name>
<proteinExistence type="predicted"/>
<evidence type="ECO:0000313" key="2">
    <source>
        <dbReference type="EMBL" id="CAK5273286.1"/>
    </source>
</evidence>
<evidence type="ECO:0000256" key="1">
    <source>
        <dbReference type="SAM" id="MobiDB-lite"/>
    </source>
</evidence>
<sequence length="26" mass="3140">MTTRPIANKYREGKLKRTLKREFNST</sequence>
<gene>
    <name evidence="2" type="ORF">MYCIT1_LOCUS19637</name>
</gene>
<feature type="region of interest" description="Disordered" evidence="1">
    <location>
        <begin position="1"/>
        <end position="26"/>
    </location>
</feature>
<organism evidence="2 3">
    <name type="scientific">Mycena citricolor</name>
    <dbReference type="NCBI Taxonomy" id="2018698"/>
    <lineage>
        <taxon>Eukaryota</taxon>
        <taxon>Fungi</taxon>
        <taxon>Dikarya</taxon>
        <taxon>Basidiomycota</taxon>
        <taxon>Agaricomycotina</taxon>
        <taxon>Agaricomycetes</taxon>
        <taxon>Agaricomycetidae</taxon>
        <taxon>Agaricales</taxon>
        <taxon>Marasmiineae</taxon>
        <taxon>Mycenaceae</taxon>
        <taxon>Mycena</taxon>
    </lineage>
</organism>
<comment type="caution">
    <text evidence="2">The sequence shown here is derived from an EMBL/GenBank/DDBJ whole genome shotgun (WGS) entry which is preliminary data.</text>
</comment>
<dbReference type="AlphaFoldDB" id="A0AAD2HE55"/>
<dbReference type="EMBL" id="CAVNYO010000276">
    <property type="protein sequence ID" value="CAK5273286.1"/>
    <property type="molecule type" value="Genomic_DNA"/>
</dbReference>